<dbReference type="EMBL" id="GBRH01214664">
    <property type="protein sequence ID" value="JAD83231.1"/>
    <property type="molecule type" value="Transcribed_RNA"/>
</dbReference>
<keyword evidence="1" id="KW-0812">Transmembrane</keyword>
<name>A0A0A9D5Y0_ARUDO</name>
<reference evidence="2" key="2">
    <citation type="journal article" date="2015" name="Data Brief">
        <title>Shoot transcriptome of the giant reed, Arundo donax.</title>
        <authorList>
            <person name="Barrero R.A."/>
            <person name="Guerrero F.D."/>
            <person name="Moolhuijzen P."/>
            <person name="Goolsby J.A."/>
            <person name="Tidwell J."/>
            <person name="Bellgard S.E."/>
            <person name="Bellgard M.I."/>
        </authorList>
    </citation>
    <scope>NUCLEOTIDE SEQUENCE</scope>
    <source>
        <tissue evidence="2">Shoot tissue taken approximately 20 cm above the soil surface</tissue>
    </source>
</reference>
<reference evidence="2" key="1">
    <citation type="submission" date="2014-09" db="EMBL/GenBank/DDBJ databases">
        <authorList>
            <person name="Magalhaes I.L.F."/>
            <person name="Oliveira U."/>
            <person name="Santos F.R."/>
            <person name="Vidigal T.H.D.A."/>
            <person name="Brescovit A.D."/>
            <person name="Santos A.J."/>
        </authorList>
    </citation>
    <scope>NUCLEOTIDE SEQUENCE</scope>
    <source>
        <tissue evidence="2">Shoot tissue taken approximately 20 cm above the soil surface</tissue>
    </source>
</reference>
<organism evidence="2">
    <name type="scientific">Arundo donax</name>
    <name type="common">Giant reed</name>
    <name type="synonym">Donax arundinaceus</name>
    <dbReference type="NCBI Taxonomy" id="35708"/>
    <lineage>
        <taxon>Eukaryota</taxon>
        <taxon>Viridiplantae</taxon>
        <taxon>Streptophyta</taxon>
        <taxon>Embryophyta</taxon>
        <taxon>Tracheophyta</taxon>
        <taxon>Spermatophyta</taxon>
        <taxon>Magnoliopsida</taxon>
        <taxon>Liliopsida</taxon>
        <taxon>Poales</taxon>
        <taxon>Poaceae</taxon>
        <taxon>PACMAD clade</taxon>
        <taxon>Arundinoideae</taxon>
        <taxon>Arundineae</taxon>
        <taxon>Arundo</taxon>
    </lineage>
</organism>
<feature type="transmembrane region" description="Helical" evidence="1">
    <location>
        <begin position="12"/>
        <end position="34"/>
    </location>
</feature>
<evidence type="ECO:0000313" key="2">
    <source>
        <dbReference type="EMBL" id="JAD83231.1"/>
    </source>
</evidence>
<protein>
    <submittedName>
        <fullName evidence="2">Uncharacterized protein</fullName>
    </submittedName>
</protein>
<sequence length="36" mass="4272">MIIYWWKCFKGLMLFVLKMLTGIAFLMTDLGRFVNA</sequence>
<keyword evidence="1" id="KW-1133">Transmembrane helix</keyword>
<evidence type="ECO:0000256" key="1">
    <source>
        <dbReference type="SAM" id="Phobius"/>
    </source>
</evidence>
<keyword evidence="1" id="KW-0472">Membrane</keyword>
<dbReference type="AlphaFoldDB" id="A0A0A9D5Y0"/>
<proteinExistence type="predicted"/>
<accession>A0A0A9D5Y0</accession>